<dbReference type="Pfam" id="PF22042">
    <property type="entry name" value="EF-G_D2"/>
    <property type="match status" value="1"/>
</dbReference>
<dbReference type="Gene3D" id="3.40.50.300">
    <property type="entry name" value="P-loop containing nucleotide triphosphate hydrolases"/>
    <property type="match status" value="1"/>
</dbReference>
<keyword evidence="2" id="KW-0396">Initiation factor</keyword>
<dbReference type="InterPro" id="IPR009000">
    <property type="entry name" value="Transl_B-barrel_sf"/>
</dbReference>
<dbReference type="Pfam" id="PF11987">
    <property type="entry name" value="IF-2"/>
    <property type="match status" value="1"/>
</dbReference>
<accession>A0A1G1V5Y7</accession>
<dbReference type="FunFam" id="3.40.50.10050:FF:000001">
    <property type="entry name" value="Translation initiation factor IF-2"/>
    <property type="match status" value="1"/>
</dbReference>
<dbReference type="InterPro" id="IPR023115">
    <property type="entry name" value="TIF_IF2_dom3"/>
</dbReference>
<dbReference type="GO" id="GO:0005525">
    <property type="term" value="F:GTP binding"/>
    <property type="evidence" value="ECO:0007669"/>
    <property type="project" value="UniProtKB-KW"/>
</dbReference>
<dbReference type="Gene3D" id="2.40.30.10">
    <property type="entry name" value="Translation factors"/>
    <property type="match status" value="2"/>
</dbReference>
<dbReference type="PROSITE" id="PS51722">
    <property type="entry name" value="G_TR_2"/>
    <property type="match status" value="1"/>
</dbReference>
<dbReference type="Gene3D" id="3.40.50.10050">
    <property type="entry name" value="Translation initiation factor IF- 2, domain 3"/>
    <property type="match status" value="1"/>
</dbReference>
<dbReference type="InterPro" id="IPR005225">
    <property type="entry name" value="Small_GTP-bd"/>
</dbReference>
<dbReference type="InterPro" id="IPR053905">
    <property type="entry name" value="EF-G-like_DII"/>
</dbReference>
<dbReference type="GO" id="GO:0003743">
    <property type="term" value="F:translation initiation factor activity"/>
    <property type="evidence" value="ECO:0007669"/>
    <property type="project" value="UniProtKB-KW"/>
</dbReference>
<comment type="caution">
    <text evidence="7">The sequence shown here is derived from an EMBL/GenBank/DDBJ whole genome shotgun (WGS) entry which is preliminary data.</text>
</comment>
<dbReference type="EMBL" id="MHBZ01000029">
    <property type="protein sequence ID" value="OGY10796.1"/>
    <property type="molecule type" value="Genomic_DNA"/>
</dbReference>
<name>A0A1G1V5Y7_9BACT</name>
<dbReference type="GO" id="GO:0005737">
    <property type="term" value="C:cytoplasm"/>
    <property type="evidence" value="ECO:0007669"/>
    <property type="project" value="TreeGrafter"/>
</dbReference>
<dbReference type="PANTHER" id="PTHR43381:SF4">
    <property type="entry name" value="EUKARYOTIC TRANSLATION INITIATION FACTOR 5B"/>
    <property type="match status" value="1"/>
</dbReference>
<dbReference type="Pfam" id="PF00009">
    <property type="entry name" value="GTP_EFTU"/>
    <property type="match status" value="1"/>
</dbReference>
<dbReference type="GO" id="GO:0003924">
    <property type="term" value="F:GTPase activity"/>
    <property type="evidence" value="ECO:0007669"/>
    <property type="project" value="InterPro"/>
</dbReference>
<evidence type="ECO:0000256" key="4">
    <source>
        <dbReference type="ARBA" id="ARBA00022917"/>
    </source>
</evidence>
<dbReference type="InterPro" id="IPR015760">
    <property type="entry name" value="TIF_IF2"/>
</dbReference>
<dbReference type="NCBIfam" id="TIGR00231">
    <property type="entry name" value="small_GTP"/>
    <property type="match status" value="1"/>
</dbReference>
<dbReference type="SUPFAM" id="SSF52156">
    <property type="entry name" value="Initiation factor IF2/eIF5b, domain 3"/>
    <property type="match status" value="1"/>
</dbReference>
<evidence type="ECO:0000256" key="2">
    <source>
        <dbReference type="ARBA" id="ARBA00022540"/>
    </source>
</evidence>
<dbReference type="PANTHER" id="PTHR43381">
    <property type="entry name" value="TRANSLATION INITIATION FACTOR IF-2-RELATED"/>
    <property type="match status" value="1"/>
</dbReference>
<evidence type="ECO:0000256" key="1">
    <source>
        <dbReference type="ARBA" id="ARBA00007733"/>
    </source>
</evidence>
<evidence type="ECO:0000313" key="7">
    <source>
        <dbReference type="EMBL" id="OGY10796.1"/>
    </source>
</evidence>
<dbReference type="STRING" id="1797516.A3D26_01410"/>
<comment type="similarity">
    <text evidence="1">Belongs to the TRAFAC class translation factor GTPase superfamily. Classic translation factor GTPase family. IF-2 subfamily.</text>
</comment>
<keyword evidence="5" id="KW-0342">GTP-binding</keyword>
<proteinExistence type="inferred from homology"/>
<keyword evidence="4" id="KW-0648">Protein biosynthesis</keyword>
<evidence type="ECO:0000313" key="8">
    <source>
        <dbReference type="Proteomes" id="UP000178319"/>
    </source>
</evidence>
<dbReference type="CDD" id="cd01887">
    <property type="entry name" value="IF2_eIF5B"/>
    <property type="match status" value="1"/>
</dbReference>
<evidence type="ECO:0000259" key="6">
    <source>
        <dbReference type="PROSITE" id="PS51722"/>
    </source>
</evidence>
<evidence type="ECO:0000256" key="3">
    <source>
        <dbReference type="ARBA" id="ARBA00022741"/>
    </source>
</evidence>
<dbReference type="AlphaFoldDB" id="A0A1G1V5Y7"/>
<gene>
    <name evidence="7" type="ORF">A3D26_01410</name>
</gene>
<sequence>MTLQTRPPIVAVLGHVDHGKTSLLDKIRNTSIALQEAGGITQSIGAWQTETKEGKKITFIDTPGHAAFNNMRSRGAKLADIAILVVAADDGPMPQTKESLEYLREAQTPFIVAITKVDLGTAQVEVVKGKLAQEGVLLEGRGGDVVAIEVSSQTGQGIEELLEMLSLTSELLELKSNPEGPIEAVVVETERDARRGPVVSCVVKDGTLKIGSLIGTEGVKTKVRGLFDESGKPVSEALPGDPVEVLGFDTLPLVGAFITSNESPLSSVSTTYNLRPSRKRREGFWIILKADTAGSLEAIKGQLGEKVGIAFAGVGDFVESDVTMSSSTNSPLVGFNTRAGKDIQKMADEEGVKIYSYKIIYELLADVEKWQKELEESQSEKVVGRAQVIAQFPHEKNTRIAGCKILEGRITKNDKLRLVREDKTLGNIRALSLKTQKQEVDKVEQGEFGIYFEPQLDFKIGDTLEAFQPPKSTQRTNS</sequence>
<dbReference type="SUPFAM" id="SSF52540">
    <property type="entry name" value="P-loop containing nucleoside triphosphate hydrolases"/>
    <property type="match status" value="1"/>
</dbReference>
<feature type="domain" description="Tr-type G" evidence="6">
    <location>
        <begin position="5"/>
        <end position="175"/>
    </location>
</feature>
<dbReference type="InterPro" id="IPR000795">
    <property type="entry name" value="T_Tr_GTP-bd_dom"/>
</dbReference>
<dbReference type="SUPFAM" id="SSF50447">
    <property type="entry name" value="Translation proteins"/>
    <property type="match status" value="2"/>
</dbReference>
<dbReference type="InterPro" id="IPR027417">
    <property type="entry name" value="P-loop_NTPase"/>
</dbReference>
<evidence type="ECO:0000256" key="5">
    <source>
        <dbReference type="ARBA" id="ARBA00023134"/>
    </source>
</evidence>
<dbReference type="FunFam" id="3.40.50.300:FF:000019">
    <property type="entry name" value="Translation initiation factor IF-2"/>
    <property type="match status" value="1"/>
</dbReference>
<dbReference type="Proteomes" id="UP000178319">
    <property type="component" value="Unassembled WGS sequence"/>
</dbReference>
<keyword evidence="3" id="KW-0547">Nucleotide-binding</keyword>
<protein>
    <recommendedName>
        <fullName evidence="6">Tr-type G domain-containing protein</fullName>
    </recommendedName>
</protein>
<dbReference type="InterPro" id="IPR036925">
    <property type="entry name" value="TIF_IF2_dom3_sf"/>
</dbReference>
<reference evidence="7 8" key="1">
    <citation type="journal article" date="2016" name="Nat. Commun.">
        <title>Thousands of microbial genomes shed light on interconnected biogeochemical processes in an aquifer system.</title>
        <authorList>
            <person name="Anantharaman K."/>
            <person name="Brown C.T."/>
            <person name="Hug L.A."/>
            <person name="Sharon I."/>
            <person name="Castelle C.J."/>
            <person name="Probst A.J."/>
            <person name="Thomas B.C."/>
            <person name="Singh A."/>
            <person name="Wilkins M.J."/>
            <person name="Karaoz U."/>
            <person name="Brodie E.L."/>
            <person name="Williams K.H."/>
            <person name="Hubbard S.S."/>
            <person name="Banfield J.F."/>
        </authorList>
    </citation>
    <scope>NUCLEOTIDE SEQUENCE [LARGE SCALE GENOMIC DNA]</scope>
</reference>
<organism evidence="7 8">
    <name type="scientific">Candidatus Blackburnbacteria bacterium RIFCSPHIGHO2_02_FULL_44_20</name>
    <dbReference type="NCBI Taxonomy" id="1797516"/>
    <lineage>
        <taxon>Bacteria</taxon>
        <taxon>Candidatus Blackburniibacteriota</taxon>
    </lineage>
</organism>